<dbReference type="SUPFAM" id="SSF54373">
    <property type="entry name" value="FAD-linked reductases, C-terminal domain"/>
    <property type="match status" value="1"/>
</dbReference>
<dbReference type="Gene3D" id="3.90.660.20">
    <property type="entry name" value="Protoporphyrinogen oxidase, mitochondrial, domain 2"/>
    <property type="match status" value="1"/>
</dbReference>
<dbReference type="RefSeq" id="WP_098468776.1">
    <property type="nucleotide sequence ID" value="NZ_PDJD01000001.1"/>
</dbReference>
<keyword evidence="3" id="KW-1185">Reference proteome</keyword>
<dbReference type="InterPro" id="IPR002937">
    <property type="entry name" value="Amino_oxidase"/>
</dbReference>
<evidence type="ECO:0000313" key="2">
    <source>
        <dbReference type="EMBL" id="PFG19694.1"/>
    </source>
</evidence>
<feature type="domain" description="Amine oxidase" evidence="1">
    <location>
        <begin position="12"/>
        <end position="266"/>
    </location>
</feature>
<comment type="caution">
    <text evidence="2">The sequence shown here is derived from an EMBL/GenBank/DDBJ whole genome shotgun (WGS) entry which is preliminary data.</text>
</comment>
<dbReference type="Gene3D" id="3.50.50.60">
    <property type="entry name" value="FAD/NAD(P)-binding domain"/>
    <property type="match status" value="1"/>
</dbReference>
<evidence type="ECO:0000259" key="1">
    <source>
        <dbReference type="Pfam" id="PF01593"/>
    </source>
</evidence>
<dbReference type="Gene3D" id="1.10.3110.10">
    <property type="entry name" value="protoporphyrinogen ix oxidase, domain 3"/>
    <property type="match status" value="1"/>
</dbReference>
<dbReference type="OrthoDB" id="3450553at2"/>
<dbReference type="SUPFAM" id="SSF51905">
    <property type="entry name" value="FAD/NAD(P)-binding domain"/>
    <property type="match status" value="1"/>
</dbReference>
<evidence type="ECO:0000313" key="3">
    <source>
        <dbReference type="Proteomes" id="UP000224915"/>
    </source>
</evidence>
<accession>A0A2A9CZ36</accession>
<dbReference type="GO" id="GO:0016491">
    <property type="term" value="F:oxidoreductase activity"/>
    <property type="evidence" value="ECO:0007669"/>
    <property type="project" value="InterPro"/>
</dbReference>
<proteinExistence type="predicted"/>
<dbReference type="InterPro" id="IPR036188">
    <property type="entry name" value="FAD/NAD-bd_sf"/>
</dbReference>
<dbReference type="Proteomes" id="UP000224915">
    <property type="component" value="Unassembled WGS sequence"/>
</dbReference>
<sequence>MTDPVIVVGGGIAGLTLAADVAAAGREVTVLERAERLGGQVEGATLAGHAIDLGAEAFATRGGVLAGLAADLGLDVETPATGPAWVVGPHGAYPLPAAGVLGIPTHPLAPEVRHAIGTPAALRAWADRVLPIRAGGEGTLGEVVRRRMGRRVLERLVDPVVRGVFSSSAENLPVATASPALARELTSGASLAAAAQRVRAASPAGSQVARVTGGMSTLVTALQSRLTAAGGLIRTGAEVTTVRPDGVELAGGEHLSGRVVLAAADLVAPSRTTRRIAVVALAVRCPALDAAPRGTGALVARDTPGITARALTHTSAKWSSGAGDGVHLVRLSYDEAPAQATPAADLAAITGVPDGGIEILDVARRTWVRTIAVEGTALESAIPGIPTIGEASGRTGLAAIVSHAREVAAHLSDEIRLPGPENPMQSEER</sequence>
<dbReference type="EMBL" id="PDJD01000001">
    <property type="protein sequence ID" value="PFG19694.1"/>
    <property type="molecule type" value="Genomic_DNA"/>
</dbReference>
<dbReference type="AlphaFoldDB" id="A0A2A9CZ36"/>
<dbReference type="PANTHER" id="PTHR42923:SF3">
    <property type="entry name" value="PROTOPORPHYRINOGEN OXIDASE"/>
    <property type="match status" value="1"/>
</dbReference>
<dbReference type="Pfam" id="PF01593">
    <property type="entry name" value="Amino_oxidase"/>
    <property type="match status" value="1"/>
</dbReference>
<protein>
    <submittedName>
        <fullName evidence="2">Oxygen-dependent protoporphyrinogen oxidase</fullName>
    </submittedName>
</protein>
<dbReference type="PANTHER" id="PTHR42923">
    <property type="entry name" value="PROTOPORPHYRINOGEN OXIDASE"/>
    <property type="match status" value="1"/>
</dbReference>
<organism evidence="2 3">
    <name type="scientific">Serinibacter salmoneus</name>
    <dbReference type="NCBI Taxonomy" id="556530"/>
    <lineage>
        <taxon>Bacteria</taxon>
        <taxon>Bacillati</taxon>
        <taxon>Actinomycetota</taxon>
        <taxon>Actinomycetes</taxon>
        <taxon>Micrococcales</taxon>
        <taxon>Beutenbergiaceae</taxon>
        <taxon>Serinibacter</taxon>
    </lineage>
</organism>
<dbReference type="InterPro" id="IPR050464">
    <property type="entry name" value="Zeta_carotene_desat/Oxidored"/>
</dbReference>
<name>A0A2A9CZ36_9MICO</name>
<gene>
    <name evidence="2" type="ORF">ATL40_1262</name>
</gene>
<reference evidence="2 3" key="1">
    <citation type="submission" date="2017-10" db="EMBL/GenBank/DDBJ databases">
        <title>Sequencing the genomes of 1000 actinobacteria strains.</title>
        <authorList>
            <person name="Klenk H.-P."/>
        </authorList>
    </citation>
    <scope>NUCLEOTIDE SEQUENCE [LARGE SCALE GENOMIC DNA]</scope>
    <source>
        <strain evidence="2 3">DSM 21801</strain>
    </source>
</reference>